<keyword evidence="3" id="KW-1185">Reference proteome</keyword>
<protein>
    <submittedName>
        <fullName evidence="2">Uncharacterized protein</fullName>
    </submittedName>
</protein>
<dbReference type="AlphaFoldDB" id="A0AA43QXE6"/>
<evidence type="ECO:0000313" key="3">
    <source>
        <dbReference type="Proteomes" id="UP001161017"/>
    </source>
</evidence>
<organism evidence="2 3">
    <name type="scientific">Ramalina farinacea</name>
    <dbReference type="NCBI Taxonomy" id="258253"/>
    <lineage>
        <taxon>Eukaryota</taxon>
        <taxon>Fungi</taxon>
        <taxon>Dikarya</taxon>
        <taxon>Ascomycota</taxon>
        <taxon>Pezizomycotina</taxon>
        <taxon>Lecanoromycetes</taxon>
        <taxon>OSLEUM clade</taxon>
        <taxon>Lecanoromycetidae</taxon>
        <taxon>Lecanorales</taxon>
        <taxon>Lecanorineae</taxon>
        <taxon>Ramalinaceae</taxon>
        <taxon>Ramalina</taxon>
    </lineage>
</organism>
<reference evidence="2" key="1">
    <citation type="journal article" date="2023" name="Genome Biol. Evol.">
        <title>First Whole Genome Sequence and Flow Cytometry Genome Size Data for the Lichen-Forming Fungus Ramalina farinacea (Ascomycota).</title>
        <authorList>
            <person name="Llewellyn T."/>
            <person name="Mian S."/>
            <person name="Hill R."/>
            <person name="Leitch I.J."/>
            <person name="Gaya E."/>
        </authorList>
    </citation>
    <scope>NUCLEOTIDE SEQUENCE</scope>
    <source>
        <strain evidence="2">LIQ254RAFAR</strain>
    </source>
</reference>
<comment type="caution">
    <text evidence="2">The sequence shown here is derived from an EMBL/GenBank/DDBJ whole genome shotgun (WGS) entry which is preliminary data.</text>
</comment>
<evidence type="ECO:0000313" key="2">
    <source>
        <dbReference type="EMBL" id="MDI1493136.1"/>
    </source>
</evidence>
<dbReference type="Proteomes" id="UP001161017">
    <property type="component" value="Unassembled WGS sequence"/>
</dbReference>
<feature type="region of interest" description="Disordered" evidence="1">
    <location>
        <begin position="31"/>
        <end position="62"/>
    </location>
</feature>
<sequence>MDPYRDIVTDEDGEIVRKLVRKRDEIDNELQIAKRPRTNTDDLLRPEKPGEPPAEPLKREDSLQDYTRERLQRGLQYICQTPKKYLTPRTISFLSLCKEHYKVALEEQAPSEASCAVVQAMDQAYESTAFFHQVRGPSEAAFLDNFVKLRKLENLGNYGDYLGQDVQEMRATLRTEAGERGHQQAQAVSGRLRELPAWSEIAKGLEGADTKDLQKEVYTACGILNLDPEHMRNLIQQWADQNVVAYNHSREHIQECHWPRLAEQLCRDIKELPNIYTDSITRATFEMVMVCIREEYFDVYDPDDADRWMPNANGIALIQEWKERRERIGK</sequence>
<evidence type="ECO:0000256" key="1">
    <source>
        <dbReference type="SAM" id="MobiDB-lite"/>
    </source>
</evidence>
<dbReference type="EMBL" id="JAPUFD010000023">
    <property type="protein sequence ID" value="MDI1493136.1"/>
    <property type="molecule type" value="Genomic_DNA"/>
</dbReference>
<feature type="compositionally biased region" description="Basic and acidic residues" evidence="1">
    <location>
        <begin position="38"/>
        <end position="62"/>
    </location>
</feature>
<proteinExistence type="predicted"/>
<name>A0AA43QXE6_9LECA</name>
<gene>
    <name evidence="2" type="ORF">OHK93_004923</name>
</gene>
<accession>A0AA43QXE6</accession>